<dbReference type="PANTHER" id="PTHR43605">
    <property type="entry name" value="ACYL-COENZYME A SYNTHETASE"/>
    <property type="match status" value="1"/>
</dbReference>
<dbReference type="Gene3D" id="3.30.300.30">
    <property type="match status" value="1"/>
</dbReference>
<dbReference type="InterPro" id="IPR051087">
    <property type="entry name" value="Mitochondrial_ACSM"/>
</dbReference>
<dbReference type="GO" id="GO:0004321">
    <property type="term" value="F:fatty-acyl-CoA synthase activity"/>
    <property type="evidence" value="ECO:0007669"/>
    <property type="project" value="TreeGrafter"/>
</dbReference>
<evidence type="ECO:0000259" key="7">
    <source>
        <dbReference type="Pfam" id="PF13193"/>
    </source>
</evidence>
<dbReference type="PROSITE" id="PS00455">
    <property type="entry name" value="AMP_BINDING"/>
    <property type="match status" value="1"/>
</dbReference>
<proteinExistence type="inferred from homology"/>
<dbReference type="GO" id="GO:0006637">
    <property type="term" value="P:acyl-CoA metabolic process"/>
    <property type="evidence" value="ECO:0007669"/>
    <property type="project" value="TreeGrafter"/>
</dbReference>
<dbReference type="InterPro" id="IPR025110">
    <property type="entry name" value="AMP-bd_C"/>
</dbReference>
<dbReference type="InterPro" id="IPR000873">
    <property type="entry name" value="AMP-dep_synth/lig_dom"/>
</dbReference>
<comment type="similarity">
    <text evidence="1">Belongs to the ATP-dependent AMP-binding enzyme family.</text>
</comment>
<dbReference type="GO" id="GO:0006633">
    <property type="term" value="P:fatty acid biosynthetic process"/>
    <property type="evidence" value="ECO:0007669"/>
    <property type="project" value="TreeGrafter"/>
</dbReference>
<dbReference type="Gene3D" id="3.40.50.12780">
    <property type="entry name" value="N-terminal domain of ligase-like"/>
    <property type="match status" value="1"/>
</dbReference>
<dbReference type="Pfam" id="PF13193">
    <property type="entry name" value="AMP-binding_C"/>
    <property type="match status" value="1"/>
</dbReference>
<evidence type="ECO:0000256" key="1">
    <source>
        <dbReference type="ARBA" id="ARBA00006432"/>
    </source>
</evidence>
<dbReference type="Pfam" id="PF00501">
    <property type="entry name" value="AMP-binding"/>
    <property type="match status" value="1"/>
</dbReference>
<feature type="domain" description="AMP-binding enzyme C-terminal" evidence="7">
    <location>
        <begin position="469"/>
        <end position="547"/>
    </location>
</feature>
<keyword evidence="9" id="KW-1185">Reference proteome</keyword>
<dbReference type="SUPFAM" id="SSF56801">
    <property type="entry name" value="Acetyl-CoA synthetase-like"/>
    <property type="match status" value="1"/>
</dbReference>
<comment type="caution">
    <text evidence="8">The sequence shown here is derived from an EMBL/GenBank/DDBJ whole genome shotgun (WGS) entry which is preliminary data.</text>
</comment>
<dbReference type="InterPro" id="IPR045851">
    <property type="entry name" value="AMP-bd_C_sf"/>
</dbReference>
<dbReference type="EMBL" id="JAAIYP010000037">
    <property type="protein sequence ID" value="NFV80438.1"/>
    <property type="molecule type" value="Genomic_DNA"/>
</dbReference>
<dbReference type="GO" id="GO:0005524">
    <property type="term" value="F:ATP binding"/>
    <property type="evidence" value="ECO:0007669"/>
    <property type="project" value="UniProtKB-KW"/>
</dbReference>
<name>A0A7C9QTQ8_9PROT</name>
<keyword evidence="3" id="KW-0547">Nucleotide-binding</keyword>
<evidence type="ECO:0000256" key="5">
    <source>
        <dbReference type="SAM" id="MobiDB-lite"/>
    </source>
</evidence>
<dbReference type="GO" id="GO:0016405">
    <property type="term" value="F:CoA-ligase activity"/>
    <property type="evidence" value="ECO:0007669"/>
    <property type="project" value="UniProtKB-ARBA"/>
</dbReference>
<accession>A0A7C9QTQ8</accession>
<feature type="domain" description="AMP-dependent synthetase/ligase" evidence="6">
    <location>
        <begin position="42"/>
        <end position="418"/>
    </location>
</feature>
<keyword evidence="2" id="KW-0436">Ligase</keyword>
<sequence length="579" mass="62415">MALPNNGTTADDSRFDWNSARTLLAGLPGGGINIAHEAVDRHVAAGQGERTALVSLGRHYERHKISYGQLAAASARVCAVLQELGVQPGDTVAVLLGRSVELYQAALGIWKAGAVFCPLFGVFGPGPLRSRLELSRAKVLIATETLYSRKVLSIRGNLADLRHVLLVADEPEQSIGDHAGCDDFRARVATAQPAATVATTEQSPAFMHFTSGTTGIPKGAVHVHGAVVSHLLTGQQVFKLVPDDVYWCTADPGWITNTVYGLIVPLVNGCTALVDEAEFDPRRWYGVLKDEAVTVWYTTPTNIRMMMRYGAALARTYRENSLRLAASAGEPLGAEAATWGEKTLGVQFNDTWWQTETGAIAIANLADDGRPGSMGRPLPGVQAAVVNRNLSKVEVVNDPDAVGELALRADLPSLFSSYIGDTSRFQSCFIDGWYLTGDLVRRDADGFFWFVGRSDDMIKSAGHTIGPFEIEASMMVHPAVAEIGVVGKPDLLLREVPVAFVSLNPGFEEGDALRTELLYYGRQHLGSAIAPREIQFVEAMPKTTTGKILRRALKAKASAEPDEDAVLPTSGYPGRFDDE</sequence>
<dbReference type="Proteomes" id="UP000480684">
    <property type="component" value="Unassembled WGS sequence"/>
</dbReference>
<gene>
    <name evidence="8" type="ORF">G4223_09985</name>
</gene>
<evidence type="ECO:0000259" key="6">
    <source>
        <dbReference type="Pfam" id="PF00501"/>
    </source>
</evidence>
<evidence type="ECO:0000256" key="3">
    <source>
        <dbReference type="ARBA" id="ARBA00022741"/>
    </source>
</evidence>
<dbReference type="InterPro" id="IPR042099">
    <property type="entry name" value="ANL_N_sf"/>
</dbReference>
<evidence type="ECO:0000256" key="4">
    <source>
        <dbReference type="ARBA" id="ARBA00022840"/>
    </source>
</evidence>
<organism evidence="8 9">
    <name type="scientific">Magnetospirillum aberrantis SpK</name>
    <dbReference type="NCBI Taxonomy" id="908842"/>
    <lineage>
        <taxon>Bacteria</taxon>
        <taxon>Pseudomonadati</taxon>
        <taxon>Pseudomonadota</taxon>
        <taxon>Alphaproteobacteria</taxon>
        <taxon>Rhodospirillales</taxon>
        <taxon>Rhodospirillaceae</taxon>
        <taxon>Magnetospirillum</taxon>
    </lineage>
</organism>
<reference evidence="8 9" key="1">
    <citation type="submission" date="2020-02" db="EMBL/GenBank/DDBJ databases">
        <authorList>
            <person name="Dziuba M."/>
            <person name="Kuznetsov B."/>
            <person name="Mardanov A."/>
            <person name="Ravin N."/>
            <person name="Grouzdev D."/>
        </authorList>
    </citation>
    <scope>NUCLEOTIDE SEQUENCE [LARGE SCALE GENOMIC DNA]</scope>
    <source>
        <strain evidence="8 9">SpK</strain>
    </source>
</reference>
<dbReference type="InterPro" id="IPR020845">
    <property type="entry name" value="AMP-binding_CS"/>
</dbReference>
<dbReference type="GO" id="GO:0015645">
    <property type="term" value="F:fatty acid ligase activity"/>
    <property type="evidence" value="ECO:0007669"/>
    <property type="project" value="TreeGrafter"/>
</dbReference>
<evidence type="ECO:0000313" key="9">
    <source>
        <dbReference type="Proteomes" id="UP000480684"/>
    </source>
</evidence>
<keyword evidence="4" id="KW-0067">ATP-binding</keyword>
<protein>
    <submittedName>
        <fullName evidence="8">AMP-binding protein</fullName>
    </submittedName>
</protein>
<dbReference type="PANTHER" id="PTHR43605:SF10">
    <property type="entry name" value="ACYL-COA SYNTHETASE MEDIUM CHAIN FAMILY MEMBER 3"/>
    <property type="match status" value="1"/>
</dbReference>
<dbReference type="AlphaFoldDB" id="A0A7C9QTQ8"/>
<evidence type="ECO:0000313" key="8">
    <source>
        <dbReference type="EMBL" id="NFV80438.1"/>
    </source>
</evidence>
<feature type="region of interest" description="Disordered" evidence="5">
    <location>
        <begin position="558"/>
        <end position="579"/>
    </location>
</feature>
<dbReference type="RefSeq" id="WP_163678715.1">
    <property type="nucleotide sequence ID" value="NZ_JAAIYP010000037.1"/>
</dbReference>
<evidence type="ECO:0000256" key="2">
    <source>
        <dbReference type="ARBA" id="ARBA00022598"/>
    </source>
</evidence>